<accession>A0AAU9RL73</accession>
<dbReference type="FunFam" id="1.25.70.10:FF:000019">
    <property type="entry name" value="mTERF family protein"/>
    <property type="match status" value="1"/>
</dbReference>
<dbReference type="InterPro" id="IPR003690">
    <property type="entry name" value="MTERF"/>
</dbReference>
<comment type="caution">
    <text evidence="4">The sequence shown here is derived from an EMBL/GenBank/DDBJ whole genome shotgun (WGS) entry which is preliminary data.</text>
</comment>
<keyword evidence="2" id="KW-0806">Transcription termination</keyword>
<keyword evidence="5" id="KW-1185">Reference proteome</keyword>
<dbReference type="GO" id="GO:0003676">
    <property type="term" value="F:nucleic acid binding"/>
    <property type="evidence" value="ECO:0007669"/>
    <property type="project" value="InterPro"/>
</dbReference>
<dbReference type="GO" id="GO:0005737">
    <property type="term" value="C:cytoplasm"/>
    <property type="evidence" value="ECO:0007669"/>
    <property type="project" value="UniProtKB-ARBA"/>
</dbReference>
<keyword evidence="2" id="KW-0805">Transcription regulation</keyword>
<dbReference type="InterPro" id="IPR038538">
    <property type="entry name" value="MTERF_sf"/>
</dbReference>
<dbReference type="AlphaFoldDB" id="A0AAU9RL73"/>
<gene>
    <name evidence="4" type="ORF">TAV2_LOCUS4479</name>
</gene>
<evidence type="ECO:0000256" key="1">
    <source>
        <dbReference type="ARBA" id="ARBA00007692"/>
    </source>
</evidence>
<dbReference type="FunFam" id="1.25.70.10:FF:000014">
    <property type="entry name" value="Transcription termination factor MTEF18, mitochondrial"/>
    <property type="match status" value="1"/>
</dbReference>
<keyword evidence="2" id="KW-0804">Transcription</keyword>
<comment type="similarity">
    <text evidence="1">Belongs to the mTERF family.</text>
</comment>
<proteinExistence type="inferred from homology"/>
<keyword evidence="3" id="KW-0809">Transit peptide</keyword>
<dbReference type="PANTHER" id="PTHR13068">
    <property type="entry name" value="CGI-12 PROTEIN-RELATED"/>
    <property type="match status" value="1"/>
</dbReference>
<evidence type="ECO:0000313" key="4">
    <source>
        <dbReference type="EMBL" id="CAH2041530.1"/>
    </source>
</evidence>
<organism evidence="4 5">
    <name type="scientific">Thlaspi arvense</name>
    <name type="common">Field penny-cress</name>
    <dbReference type="NCBI Taxonomy" id="13288"/>
    <lineage>
        <taxon>Eukaryota</taxon>
        <taxon>Viridiplantae</taxon>
        <taxon>Streptophyta</taxon>
        <taxon>Embryophyta</taxon>
        <taxon>Tracheophyta</taxon>
        <taxon>Spermatophyta</taxon>
        <taxon>Magnoliopsida</taxon>
        <taxon>eudicotyledons</taxon>
        <taxon>Gunneridae</taxon>
        <taxon>Pentapetalae</taxon>
        <taxon>rosids</taxon>
        <taxon>malvids</taxon>
        <taxon>Brassicales</taxon>
        <taxon>Brassicaceae</taxon>
        <taxon>Thlaspideae</taxon>
        <taxon>Thlaspi</taxon>
    </lineage>
</organism>
<reference evidence="4 5" key="1">
    <citation type="submission" date="2022-03" db="EMBL/GenBank/DDBJ databases">
        <authorList>
            <person name="Nunn A."/>
            <person name="Chopra R."/>
            <person name="Nunn A."/>
            <person name="Contreras Garrido A."/>
        </authorList>
    </citation>
    <scope>NUCLEOTIDE SEQUENCE [LARGE SCALE GENOMIC DNA]</scope>
</reference>
<dbReference type="PANTHER" id="PTHR13068:SF103">
    <property type="entry name" value="MITOCHONDRIAL TRANSCRIPTION TERMINATION FACTOR FAMILY PROTEIN"/>
    <property type="match status" value="1"/>
</dbReference>
<protein>
    <submittedName>
        <fullName evidence="4">Uncharacterized protein</fullName>
    </submittedName>
</protein>
<dbReference type="SMART" id="SM00733">
    <property type="entry name" value="Mterf"/>
    <property type="match status" value="7"/>
</dbReference>
<evidence type="ECO:0000313" key="5">
    <source>
        <dbReference type="Proteomes" id="UP000836841"/>
    </source>
</evidence>
<sequence length="553" mass="63709">MSSLLKSVSLDFSGCNLGLSRTTYWATGSYGIVQSLRFYRKKKSVEYESGKENAAQREAQAVLLEYLHLTRSLHYSDAEHVSSNSPRFLEKLLKKVKNETEIGRSLSRFLRYHPINEFEPFFESMGLKPSEYSPFLPRNLMYLADAEMLMENYHVLCSYEMPRNNIGKIYKEVPEVFKYDYGVLQSKLQALEALGLNQSAVRMFVLSCPKLLIANKSKEFVKVLEKFKIVGIKHNWIQGHLLEGISYNWIHMFELLSLLSSMDYSEQQLGKLICQHPDLLFEASGNIALLLIGCLLKFGFSKDEIHSLFLEFPQIQLKKFANNFRQCYHFLVETEMEPQEIGRIVRSHPILLGSCSLKKVNSLLTILNTGKKRLCDIIKENPQILKDWVVGSRVKRLPDSGEELRSQMLKTKFLVKLGFVENSNEMKRALKVFRGKGGELQERFDCFLKAGLSRKDVSEMIKGSPQVLNLSKDVIKMRIDFLLNELGYPLSALLSFPSYVCYTIERVKFRFSMYDWLKDQGIMKPKLALSTILSTSDNIFMKQYVNQHPEGTS</sequence>
<dbReference type="Proteomes" id="UP000836841">
    <property type="component" value="Unassembled WGS sequence"/>
</dbReference>
<evidence type="ECO:0000256" key="2">
    <source>
        <dbReference type="ARBA" id="ARBA00022472"/>
    </source>
</evidence>
<dbReference type="Gene3D" id="1.25.70.10">
    <property type="entry name" value="Transcription termination factor 3, mitochondrial"/>
    <property type="match status" value="2"/>
</dbReference>
<dbReference type="GO" id="GO:0006353">
    <property type="term" value="P:DNA-templated transcription termination"/>
    <property type="evidence" value="ECO:0007669"/>
    <property type="project" value="UniProtKB-KW"/>
</dbReference>
<name>A0AAU9RL73_THLAR</name>
<dbReference type="Pfam" id="PF02536">
    <property type="entry name" value="mTERF"/>
    <property type="match status" value="3"/>
</dbReference>
<dbReference type="EMBL" id="CAJVSB020000106">
    <property type="protein sequence ID" value="CAH2041530.1"/>
    <property type="molecule type" value="Genomic_DNA"/>
</dbReference>
<evidence type="ECO:0000256" key="3">
    <source>
        <dbReference type="ARBA" id="ARBA00022946"/>
    </source>
</evidence>